<dbReference type="PANTHER" id="PTHR34351:SF1">
    <property type="entry name" value="SLR1927 PROTEIN"/>
    <property type="match status" value="1"/>
</dbReference>
<keyword evidence="1" id="KW-0472">Membrane</keyword>
<dbReference type="PATRIC" id="fig|1315283.4.peg.1632"/>
<name>A0A0U2VEQ4_9GAMM</name>
<dbReference type="RefSeq" id="WP_058373389.1">
    <property type="nucleotide sequence ID" value="NZ_CP011034.1"/>
</dbReference>
<evidence type="ECO:0000256" key="1">
    <source>
        <dbReference type="SAM" id="Phobius"/>
    </source>
</evidence>
<keyword evidence="1" id="KW-0812">Transmembrane</keyword>
<dbReference type="KEGG" id="ptn:PTRA_a1896"/>
<proteinExistence type="predicted"/>
<dbReference type="OrthoDB" id="5298497at2"/>
<sequence length="329" mass="37298">MPNKTAKRPALFKSFKRAIFNKLLKNKHLKQSITLEHKTIYVFPSSLGCYFISVAILNFVMGINYQNNLILIMAYLMFVVMIIAVLLGYSNAKGLTVTFKNSLSSFAPQKPQVQFTVQSPSICQSVMLIYQGDQQTQINHDEITNTTQTLSLPLPYNKRGCYALQRIKIASNYPFGLITVWSYIQLHTRVYVYPSLEKVFSDAQINSLAEQAENGIAKQIGSEEFETLIPHLPEMGLQRISWKHFAKTQQLLVKEFVDFKAADALFDFDLMHGDTEQRLSQLCFLVCEATENNTPFMLKLPSKIIATNVGVKHKTLCLEALSTFNGDTK</sequence>
<reference evidence="2 3" key="1">
    <citation type="submission" date="2015-03" db="EMBL/GenBank/DDBJ databases">
        <authorList>
            <person name="Murphy D."/>
        </authorList>
    </citation>
    <scope>NUCLEOTIDE SEQUENCE [LARGE SCALE GENOMIC DNA]</scope>
    <source>
        <strain evidence="2 3">KMM 520</strain>
    </source>
</reference>
<gene>
    <name evidence="2" type="ORF">PTRA_a1896</name>
</gene>
<organism evidence="2">
    <name type="scientific">Pseudoalteromonas translucida KMM 520</name>
    <dbReference type="NCBI Taxonomy" id="1315283"/>
    <lineage>
        <taxon>Bacteria</taxon>
        <taxon>Pseudomonadati</taxon>
        <taxon>Pseudomonadota</taxon>
        <taxon>Gammaproteobacteria</taxon>
        <taxon>Alteromonadales</taxon>
        <taxon>Pseudoalteromonadaceae</taxon>
        <taxon>Pseudoalteromonas</taxon>
    </lineage>
</organism>
<accession>A0A0U2VEQ4</accession>
<dbReference type="PANTHER" id="PTHR34351">
    <property type="entry name" value="SLR1927 PROTEIN-RELATED"/>
    <property type="match status" value="1"/>
</dbReference>
<dbReference type="Proteomes" id="UP000065261">
    <property type="component" value="Chromosome I"/>
</dbReference>
<dbReference type="EMBL" id="CP011034">
    <property type="protein sequence ID" value="ALS33040.1"/>
    <property type="molecule type" value="Genomic_DNA"/>
</dbReference>
<keyword evidence="1" id="KW-1133">Transmembrane helix</keyword>
<protein>
    <submittedName>
        <fullName evidence="2">Uncharacterized protein</fullName>
    </submittedName>
</protein>
<feature type="transmembrane region" description="Helical" evidence="1">
    <location>
        <begin position="69"/>
        <end position="89"/>
    </location>
</feature>
<evidence type="ECO:0000313" key="3">
    <source>
        <dbReference type="Proteomes" id="UP000065261"/>
    </source>
</evidence>
<evidence type="ECO:0000313" key="2">
    <source>
        <dbReference type="EMBL" id="ALS33040.1"/>
    </source>
</evidence>
<feature type="transmembrane region" description="Helical" evidence="1">
    <location>
        <begin position="40"/>
        <end position="63"/>
    </location>
</feature>
<dbReference type="AlphaFoldDB" id="A0A0U2VEQ4"/>